<dbReference type="AlphaFoldDB" id="A0A6D2HP66"/>
<keyword evidence="3" id="KW-1185">Reference proteome</keyword>
<reference evidence="2" key="1">
    <citation type="submission" date="2020-01" db="EMBL/GenBank/DDBJ databases">
        <authorList>
            <person name="Mishra B."/>
        </authorList>
    </citation>
    <scope>NUCLEOTIDE SEQUENCE [LARGE SCALE GENOMIC DNA]</scope>
</reference>
<feature type="region of interest" description="Disordered" evidence="1">
    <location>
        <begin position="304"/>
        <end position="332"/>
    </location>
</feature>
<dbReference type="EMBL" id="CACVBM020000166">
    <property type="protein sequence ID" value="CAA7015325.1"/>
    <property type="molecule type" value="Genomic_DNA"/>
</dbReference>
<name>A0A6D2HP66_9BRAS</name>
<feature type="region of interest" description="Disordered" evidence="1">
    <location>
        <begin position="52"/>
        <end position="72"/>
    </location>
</feature>
<dbReference type="OrthoDB" id="153872at2759"/>
<sequence length="363" mass="39981">MQAFNDEITSPLTEQIFDFCDPQLFQETFNQASEVTSASNCCGYVENSNNNNNFPDKSNSGSNQDHEDSTINNDNADLSIIFDSQDDFDNDITASIDFSSSIQFPVSDQLQDQFDFNGVQLHQPPNILYSSSSGDPLPPPLSAFEEDCLSSVPSYNLGSLNPTSPSCSFLGNPGLPAYMAVTGNMMNTGLSIERSGFYTGIHFGSDFKPSHDQLMEIQADNGGMFCTDSIKPIFNPVDHLQGLEGGENQNHLVATPVLPQLGTEITGLDDASFNKVGKLSAEQRKEKIHRKTLADSRPRVRGRFAKNDEFCEPNRQASSSHHEDEDDDVGVKEEEQLVDSSDIFSHISGVNSFKCNYPIQSWI</sequence>
<dbReference type="Proteomes" id="UP000467841">
    <property type="component" value="Unassembled WGS sequence"/>
</dbReference>
<organism evidence="2 3">
    <name type="scientific">Microthlaspi erraticum</name>
    <dbReference type="NCBI Taxonomy" id="1685480"/>
    <lineage>
        <taxon>Eukaryota</taxon>
        <taxon>Viridiplantae</taxon>
        <taxon>Streptophyta</taxon>
        <taxon>Embryophyta</taxon>
        <taxon>Tracheophyta</taxon>
        <taxon>Spermatophyta</taxon>
        <taxon>Magnoliopsida</taxon>
        <taxon>eudicotyledons</taxon>
        <taxon>Gunneridae</taxon>
        <taxon>Pentapetalae</taxon>
        <taxon>rosids</taxon>
        <taxon>malvids</taxon>
        <taxon>Brassicales</taxon>
        <taxon>Brassicaceae</taxon>
        <taxon>Coluteocarpeae</taxon>
        <taxon>Microthlaspi</taxon>
    </lineage>
</organism>
<dbReference type="PANTHER" id="PTHR31319:SF110">
    <property type="entry name" value="CCT MOTIF FAMILY PROTEIN"/>
    <property type="match status" value="1"/>
</dbReference>
<evidence type="ECO:0000313" key="3">
    <source>
        <dbReference type="Proteomes" id="UP000467841"/>
    </source>
</evidence>
<comment type="caution">
    <text evidence="2">The sequence shown here is derived from an EMBL/GenBank/DDBJ whole genome shotgun (WGS) entry which is preliminary data.</text>
</comment>
<protein>
    <recommendedName>
        <fullName evidence="4">CCT domain-containing protein</fullName>
    </recommendedName>
</protein>
<dbReference type="GO" id="GO:0003700">
    <property type="term" value="F:DNA-binding transcription factor activity"/>
    <property type="evidence" value="ECO:0007669"/>
    <property type="project" value="TreeGrafter"/>
</dbReference>
<accession>A0A6D2HP66</accession>
<evidence type="ECO:0000313" key="2">
    <source>
        <dbReference type="EMBL" id="CAA7015325.1"/>
    </source>
</evidence>
<dbReference type="InterPro" id="IPR045281">
    <property type="entry name" value="CONSTANS-like"/>
</dbReference>
<dbReference type="PANTHER" id="PTHR31319">
    <property type="entry name" value="ZINC FINGER PROTEIN CONSTANS-LIKE 4"/>
    <property type="match status" value="1"/>
</dbReference>
<gene>
    <name evidence="2" type="ORF">MERR_LOCUS2560</name>
</gene>
<proteinExistence type="predicted"/>
<evidence type="ECO:0000256" key="1">
    <source>
        <dbReference type="SAM" id="MobiDB-lite"/>
    </source>
</evidence>
<evidence type="ECO:0008006" key="4">
    <source>
        <dbReference type="Google" id="ProtNLM"/>
    </source>
</evidence>
<dbReference type="GO" id="GO:0009909">
    <property type="term" value="P:regulation of flower development"/>
    <property type="evidence" value="ECO:0007669"/>
    <property type="project" value="InterPro"/>
</dbReference>
<dbReference type="GO" id="GO:0005634">
    <property type="term" value="C:nucleus"/>
    <property type="evidence" value="ECO:0007669"/>
    <property type="project" value="TreeGrafter"/>
</dbReference>